<protein>
    <submittedName>
        <fullName evidence="1">Uncharacterized protein</fullName>
    </submittedName>
</protein>
<evidence type="ECO:0000313" key="2">
    <source>
        <dbReference type="Proteomes" id="UP000283634"/>
    </source>
</evidence>
<dbReference type="OrthoDB" id="247849at2759"/>
<reference evidence="1 2" key="1">
    <citation type="journal article" date="2018" name="BMC Genomics">
        <title>Genomic comparison of Trypanosoma conorhini and Trypanosoma rangeli to Trypanosoma cruzi strains of high and low virulence.</title>
        <authorList>
            <person name="Bradwell K.R."/>
            <person name="Koparde V.N."/>
            <person name="Matveyev A.V."/>
            <person name="Serrano M.G."/>
            <person name="Alves J.M."/>
            <person name="Parikh H."/>
            <person name="Huang B."/>
            <person name="Lee V."/>
            <person name="Espinosa-Alvarez O."/>
            <person name="Ortiz P.A."/>
            <person name="Costa-Martins A.G."/>
            <person name="Teixeira M.M."/>
            <person name="Buck G.A."/>
        </authorList>
    </citation>
    <scope>NUCLEOTIDE SEQUENCE [LARGE SCALE GENOMIC DNA]</scope>
    <source>
        <strain evidence="1 2">AM80</strain>
    </source>
</reference>
<gene>
    <name evidence="1" type="ORF">TraAM80_08128</name>
</gene>
<dbReference type="EMBL" id="MKGL01000380">
    <property type="protein sequence ID" value="RNE99535.1"/>
    <property type="molecule type" value="Genomic_DNA"/>
</dbReference>
<dbReference type="AlphaFoldDB" id="A0A3R7JZZ6"/>
<name>A0A3R7JZZ6_TRYRA</name>
<dbReference type="Proteomes" id="UP000283634">
    <property type="component" value="Unassembled WGS sequence"/>
</dbReference>
<evidence type="ECO:0000313" key="1">
    <source>
        <dbReference type="EMBL" id="RNE99535.1"/>
    </source>
</evidence>
<dbReference type="RefSeq" id="XP_029235254.1">
    <property type="nucleotide sequence ID" value="XM_029384888.1"/>
</dbReference>
<dbReference type="GeneID" id="40332061"/>
<comment type="caution">
    <text evidence="1">The sequence shown here is derived from an EMBL/GenBank/DDBJ whole genome shotgun (WGS) entry which is preliminary data.</text>
</comment>
<sequence>MNQSKLALLFPCLSPHIVELTQSKSLWRRPKKQVQGPPLLVLLDSDVKLGRDDFVSYHGVPRNVIRAAGFAPEKLYTLYGEAIAGIDLRLPGAERFIFETVLFDVCLVVDDALVGRCKQGAPLPGGFRVPSGDLVTLNAVVNRCVLGYGAVIPLFSELKQFSLQKRSVFERQVRHYFSNSVHVVPVVCSQGQSDAYLVRFLLNVLLYIPFATLEVRLADGVDGLTEWQRMHLPSQSWLAVVRFVHMSPQDTVSMCEASKEVTDDAWKPYQRTTMQLERAIFSSRGNTVLSNKKRSILTLFVPIDVILISEDVAHYITP</sequence>
<organism evidence="1 2">
    <name type="scientific">Trypanosoma rangeli</name>
    <dbReference type="NCBI Taxonomy" id="5698"/>
    <lineage>
        <taxon>Eukaryota</taxon>
        <taxon>Discoba</taxon>
        <taxon>Euglenozoa</taxon>
        <taxon>Kinetoplastea</taxon>
        <taxon>Metakinetoplastina</taxon>
        <taxon>Trypanosomatida</taxon>
        <taxon>Trypanosomatidae</taxon>
        <taxon>Trypanosoma</taxon>
        <taxon>Herpetosoma</taxon>
    </lineage>
</organism>
<keyword evidence="2" id="KW-1185">Reference proteome</keyword>
<accession>A0A3R7JZZ6</accession>
<proteinExistence type="predicted"/>